<dbReference type="Proteomes" id="UP000682877">
    <property type="component" value="Chromosome 3"/>
</dbReference>
<proteinExistence type="predicted"/>
<evidence type="ECO:0000313" key="4">
    <source>
        <dbReference type="Proteomes" id="UP000682877"/>
    </source>
</evidence>
<name>A0A8S1ZZ28_ARAAE</name>
<keyword evidence="2" id="KW-0812">Transmembrane</keyword>
<keyword evidence="4" id="KW-1185">Reference proteome</keyword>
<feature type="compositionally biased region" description="Low complexity" evidence="1">
    <location>
        <begin position="267"/>
        <end position="280"/>
    </location>
</feature>
<dbReference type="AlphaFoldDB" id="A0A8S1ZZ28"/>
<gene>
    <name evidence="3" type="ORF">AARE701A_LOCUS8496</name>
</gene>
<feature type="transmembrane region" description="Helical" evidence="2">
    <location>
        <begin position="12"/>
        <end position="34"/>
    </location>
</feature>
<evidence type="ECO:0000256" key="2">
    <source>
        <dbReference type="SAM" id="Phobius"/>
    </source>
</evidence>
<keyword evidence="2" id="KW-0472">Membrane</keyword>
<reference evidence="3" key="1">
    <citation type="submission" date="2021-01" db="EMBL/GenBank/DDBJ databases">
        <authorList>
            <person name="Bezrukov I."/>
        </authorList>
    </citation>
    <scope>NUCLEOTIDE SEQUENCE</scope>
</reference>
<evidence type="ECO:0000256" key="1">
    <source>
        <dbReference type="SAM" id="MobiDB-lite"/>
    </source>
</evidence>
<protein>
    <submittedName>
        <fullName evidence="3">Uncharacterized protein</fullName>
    </submittedName>
</protein>
<dbReference type="EMBL" id="LR999453">
    <property type="protein sequence ID" value="CAE5979892.1"/>
    <property type="molecule type" value="Genomic_DNA"/>
</dbReference>
<feature type="transmembrane region" description="Helical" evidence="2">
    <location>
        <begin position="46"/>
        <end position="68"/>
    </location>
</feature>
<accession>A0A8S1ZZ28</accession>
<sequence length="389" mass="42287">MSVVFGNISLFFLPVSFNQAIGAWTTFFTAVFAYRMRLKREAWLTYFSLVPVVTGVVIANGVDVLSIISTPEDVADLEDCSWPDEGLRGAVLHVEPPPRVVNKGKRKVRSKQSGDHLVKGGSSRDKKLKVRSSRGRHVQSDPNTSLLGALKYELDAGLKEARGDVYAHVCVDLKAMELRLERIMKQSIFFAVDEALISRELVRNVVGEVGVDTFDPYSQPPANGASNPVNPANGASNPLNPTNGASNPVNPAASTDLNVGTEEVDGSSSASEESTQSQASRDSIDGEGGSVSEAVIEYDGCPSSEKFKKLVELLEPRLVKFLSFILSSDFEYGGGLVLKETELRLVASSISPENPQVMDACVTVMRDSIFINTDPSSVPKIKKWQHFYV</sequence>
<organism evidence="3 4">
    <name type="scientific">Arabidopsis arenosa</name>
    <name type="common">Sand rock-cress</name>
    <name type="synonym">Cardaminopsis arenosa</name>
    <dbReference type="NCBI Taxonomy" id="38785"/>
    <lineage>
        <taxon>Eukaryota</taxon>
        <taxon>Viridiplantae</taxon>
        <taxon>Streptophyta</taxon>
        <taxon>Embryophyta</taxon>
        <taxon>Tracheophyta</taxon>
        <taxon>Spermatophyta</taxon>
        <taxon>Magnoliopsida</taxon>
        <taxon>eudicotyledons</taxon>
        <taxon>Gunneridae</taxon>
        <taxon>Pentapetalae</taxon>
        <taxon>rosids</taxon>
        <taxon>malvids</taxon>
        <taxon>Brassicales</taxon>
        <taxon>Brassicaceae</taxon>
        <taxon>Camelineae</taxon>
        <taxon>Arabidopsis</taxon>
    </lineage>
</organism>
<feature type="compositionally biased region" description="Polar residues" evidence="1">
    <location>
        <begin position="220"/>
        <end position="258"/>
    </location>
</feature>
<evidence type="ECO:0000313" key="3">
    <source>
        <dbReference type="EMBL" id="CAE5979892.1"/>
    </source>
</evidence>
<feature type="compositionally biased region" description="Basic residues" evidence="1">
    <location>
        <begin position="126"/>
        <end position="137"/>
    </location>
</feature>
<feature type="compositionally biased region" description="Basic and acidic residues" evidence="1">
    <location>
        <begin position="112"/>
        <end position="125"/>
    </location>
</feature>
<feature type="region of interest" description="Disordered" evidence="1">
    <location>
        <begin position="217"/>
        <end position="288"/>
    </location>
</feature>
<keyword evidence="2" id="KW-1133">Transmembrane helix</keyword>
<feature type="region of interest" description="Disordered" evidence="1">
    <location>
        <begin position="102"/>
        <end position="142"/>
    </location>
</feature>